<evidence type="ECO:0000259" key="18">
    <source>
        <dbReference type="Pfam" id="PF00361"/>
    </source>
</evidence>
<feature type="transmembrane region" description="Helical" evidence="17">
    <location>
        <begin position="133"/>
        <end position="151"/>
    </location>
</feature>
<evidence type="ECO:0000313" key="19">
    <source>
        <dbReference type="EMBL" id="CDN96546.1"/>
    </source>
</evidence>
<feature type="transmembrane region" description="Helical" evidence="17">
    <location>
        <begin position="77"/>
        <end position="93"/>
    </location>
</feature>
<keyword evidence="14 17" id="KW-0496">Mitochondrion</keyword>
<evidence type="ECO:0000256" key="8">
    <source>
        <dbReference type="ARBA" id="ARBA00022692"/>
    </source>
</evidence>
<feature type="transmembrane region" description="Helical" evidence="17">
    <location>
        <begin position="99"/>
        <end position="121"/>
    </location>
</feature>
<dbReference type="Pfam" id="PF00361">
    <property type="entry name" value="Proton_antipo_M"/>
    <property type="match status" value="1"/>
</dbReference>
<feature type="transmembrane region" description="Helical" evidence="17">
    <location>
        <begin position="171"/>
        <end position="192"/>
    </location>
</feature>
<dbReference type="GO" id="GO:0008137">
    <property type="term" value="F:NADH dehydrogenase (ubiquinone) activity"/>
    <property type="evidence" value="ECO:0007669"/>
    <property type="project" value="UniProtKB-UniRule"/>
</dbReference>
<sequence>MSCIVILMSLKIGFLLNGMKPLSTVLNPLVLFTSLLILPKELLGTTPLTPTLFLDSVSFPIFVMSILIMFLLEVASISSMMATLLIMFSLLTFCFNNLLMFYIAFELNLIPIFILILGSGYQPERVYANKMMVLYTLAGSLPLLIGVILWPNKTFITMSLISGSSGLASSLFLMVTLAFLVKLPIFSLHLWLPLAHVEAPLVGSMILAGVLLKLGGYGLIRLTPLALTLNPGIFYPLFIVTLVGAALAPILCLTQSDLKVIIAYSSVGHMSLAASSIFSGTKVGVLSALILFVAHGFTSSLMFFMAGEMYKSSNTRHILLNKGWITAQPFFILSWFLACLMNAAGPPSINLASEIMATISIIHTWGWSSLFLASSLFLSMLFNLKIFNLTTQSNPLRVFSPNSSSTLTNLTLGGFLLISLELMVALPLFSM</sequence>
<evidence type="ECO:0000256" key="16">
    <source>
        <dbReference type="ARBA" id="ARBA00049551"/>
    </source>
</evidence>
<keyword evidence="15 17" id="KW-0472">Membrane</keyword>
<proteinExistence type="inferred from homology"/>
<feature type="transmembrane region" description="Helical" evidence="17">
    <location>
        <begin position="199"/>
        <end position="220"/>
    </location>
</feature>
<evidence type="ECO:0000256" key="11">
    <source>
        <dbReference type="ARBA" id="ARBA00022989"/>
    </source>
</evidence>
<comment type="function">
    <text evidence="17">Core subunit of the mitochondrial membrane respiratory chain NADH dehydrogenase (Complex I) which catalyzes electron transfer from NADH through the respiratory chain, using ubiquinone as an electron acceptor. Essential for the catalytic activity and assembly of complex I.</text>
</comment>
<keyword evidence="12 17" id="KW-0520">NAD</keyword>
<keyword evidence="10 17" id="KW-0249">Electron transport</keyword>
<dbReference type="EMBL" id="HG942363">
    <property type="protein sequence ID" value="CDN96546.1"/>
    <property type="molecule type" value="Genomic_DNA"/>
</dbReference>
<name>A0A024J4I0_PANRH</name>
<organism evidence="19">
    <name type="scientific">Pandarus rhincodonicus</name>
    <name type="common">Copepod</name>
    <dbReference type="NCBI Taxonomy" id="1473543"/>
    <lineage>
        <taxon>Eukaryota</taxon>
        <taxon>Metazoa</taxon>
        <taxon>Ecdysozoa</taxon>
        <taxon>Arthropoda</taxon>
        <taxon>Crustacea</taxon>
        <taxon>Multicrustacea</taxon>
        <taxon>Hexanauplia</taxon>
        <taxon>Copepoda</taxon>
        <taxon>Siphonostomatoida</taxon>
        <taxon>Pandaridae</taxon>
        <taxon>Pandarus</taxon>
    </lineage>
</organism>
<dbReference type="GO" id="GO:0048039">
    <property type="term" value="F:ubiquinone binding"/>
    <property type="evidence" value="ECO:0007669"/>
    <property type="project" value="TreeGrafter"/>
</dbReference>
<keyword evidence="6 17" id="KW-0813">Transport</keyword>
<feature type="transmembrane region" description="Helical" evidence="17">
    <location>
        <begin position="51"/>
        <end position="72"/>
    </location>
</feature>
<feature type="transmembrane region" description="Helical" evidence="17">
    <location>
        <begin position="365"/>
        <end position="386"/>
    </location>
</feature>
<dbReference type="GO" id="GO:0015990">
    <property type="term" value="P:electron transport coupled proton transport"/>
    <property type="evidence" value="ECO:0007669"/>
    <property type="project" value="TreeGrafter"/>
</dbReference>
<evidence type="ECO:0000256" key="6">
    <source>
        <dbReference type="ARBA" id="ARBA00022448"/>
    </source>
</evidence>
<dbReference type="GO" id="GO:0031966">
    <property type="term" value="C:mitochondrial membrane"/>
    <property type="evidence" value="ECO:0007669"/>
    <property type="project" value="UniProtKB-SubCell"/>
</dbReference>
<reference evidence="19" key="2">
    <citation type="submission" date="2014-04" db="EMBL/GenBank/DDBJ databases">
        <title>Complete mitochondrial genome of Pandarus rhincodonicus.</title>
        <authorList>
            <person name="Gan H.M."/>
            <person name="Tan M.H."/>
            <person name="Meekan M."/>
            <person name="Austin C.M."/>
        </authorList>
    </citation>
    <scope>NUCLEOTIDE SEQUENCE</scope>
</reference>
<keyword evidence="9" id="KW-1278">Translocase</keyword>
<feature type="domain" description="NADH:quinone oxidoreductase/Mrp antiporter transmembrane" evidence="18">
    <location>
        <begin position="96"/>
        <end position="374"/>
    </location>
</feature>
<dbReference type="AlphaFoldDB" id="A0A024J4I0"/>
<evidence type="ECO:0000256" key="5">
    <source>
        <dbReference type="ARBA" id="ARBA00021006"/>
    </source>
</evidence>
<reference evidence="19" key="1">
    <citation type="submission" date="2014-02" db="EMBL/GenBank/DDBJ databases">
        <authorList>
            <person name="Gan H."/>
        </authorList>
    </citation>
    <scope>NUCLEOTIDE SEQUENCE</scope>
</reference>
<comment type="subcellular location">
    <subcellularLocation>
        <location evidence="2 17">Mitochondrion membrane</location>
        <topology evidence="2 17">Multi-pass membrane protein</topology>
    </subcellularLocation>
</comment>
<gene>
    <name evidence="19" type="primary">nad4</name>
</gene>
<dbReference type="InterPro" id="IPR003918">
    <property type="entry name" value="NADH_UbQ_OxRdtase"/>
</dbReference>
<dbReference type="GO" id="GO:0003954">
    <property type="term" value="F:NADH dehydrogenase activity"/>
    <property type="evidence" value="ECO:0007669"/>
    <property type="project" value="TreeGrafter"/>
</dbReference>
<evidence type="ECO:0000256" key="4">
    <source>
        <dbReference type="ARBA" id="ARBA00012944"/>
    </source>
</evidence>
<dbReference type="PANTHER" id="PTHR43507">
    <property type="entry name" value="NADH-UBIQUINONE OXIDOREDUCTASE CHAIN 4"/>
    <property type="match status" value="1"/>
</dbReference>
<keyword evidence="7 17" id="KW-0679">Respiratory chain</keyword>
<accession>A0A024J4I0</accession>
<protein>
    <recommendedName>
        <fullName evidence="5 17">NADH-ubiquinone oxidoreductase chain 4</fullName>
        <ecNumber evidence="4 17">7.1.1.2</ecNumber>
    </recommendedName>
</protein>
<dbReference type="InterPro" id="IPR001750">
    <property type="entry name" value="ND/Mrp_TM"/>
</dbReference>
<dbReference type="EC" id="7.1.1.2" evidence="4 17"/>
<evidence type="ECO:0000256" key="7">
    <source>
        <dbReference type="ARBA" id="ARBA00022660"/>
    </source>
</evidence>
<evidence type="ECO:0000256" key="12">
    <source>
        <dbReference type="ARBA" id="ARBA00023027"/>
    </source>
</evidence>
<evidence type="ECO:0000256" key="9">
    <source>
        <dbReference type="ARBA" id="ARBA00022967"/>
    </source>
</evidence>
<evidence type="ECO:0000256" key="2">
    <source>
        <dbReference type="ARBA" id="ARBA00004225"/>
    </source>
</evidence>
<evidence type="ECO:0000256" key="10">
    <source>
        <dbReference type="ARBA" id="ARBA00022982"/>
    </source>
</evidence>
<feature type="transmembrane region" description="Helical" evidence="17">
    <location>
        <begin position="325"/>
        <end position="345"/>
    </location>
</feature>
<geneLocation type="mitochondrion" evidence="19"/>
<feature type="transmembrane region" description="Helical" evidence="17">
    <location>
        <begin position="284"/>
        <end position="304"/>
    </location>
</feature>
<feature type="transmembrane region" description="Helical" evidence="17">
    <location>
        <begin position="407"/>
        <end position="429"/>
    </location>
</feature>
<keyword evidence="11 17" id="KW-1133">Transmembrane helix</keyword>
<feature type="transmembrane region" description="Helical" evidence="17">
    <location>
        <begin position="260"/>
        <end position="278"/>
    </location>
</feature>
<keyword evidence="8 17" id="KW-0812">Transmembrane</keyword>
<keyword evidence="13 17" id="KW-0830">Ubiquinone</keyword>
<evidence type="ECO:0000256" key="17">
    <source>
        <dbReference type="RuleBase" id="RU003297"/>
    </source>
</evidence>
<comment type="function">
    <text evidence="1">Core subunit of the mitochondrial membrane respiratory chain NADH dehydrogenase (Complex I) that is believed to belong to the minimal assembly required for catalysis. Complex I functions in the transfer of electrons from NADH to the respiratory chain. The immediate electron acceptor for the enzyme is believed to be ubiquinone.</text>
</comment>
<dbReference type="PANTHER" id="PTHR43507:SF20">
    <property type="entry name" value="NADH-UBIQUINONE OXIDOREDUCTASE CHAIN 4"/>
    <property type="match status" value="1"/>
</dbReference>
<comment type="catalytic activity">
    <reaction evidence="16 17">
        <text>a ubiquinone + NADH + 5 H(+)(in) = a ubiquinol + NAD(+) + 4 H(+)(out)</text>
        <dbReference type="Rhea" id="RHEA:29091"/>
        <dbReference type="Rhea" id="RHEA-COMP:9565"/>
        <dbReference type="Rhea" id="RHEA-COMP:9566"/>
        <dbReference type="ChEBI" id="CHEBI:15378"/>
        <dbReference type="ChEBI" id="CHEBI:16389"/>
        <dbReference type="ChEBI" id="CHEBI:17976"/>
        <dbReference type="ChEBI" id="CHEBI:57540"/>
        <dbReference type="ChEBI" id="CHEBI:57945"/>
        <dbReference type="EC" id="7.1.1.2"/>
    </reaction>
</comment>
<evidence type="ECO:0000256" key="1">
    <source>
        <dbReference type="ARBA" id="ARBA00003257"/>
    </source>
</evidence>
<evidence type="ECO:0000256" key="14">
    <source>
        <dbReference type="ARBA" id="ARBA00023128"/>
    </source>
</evidence>
<comment type="similarity">
    <text evidence="3 17">Belongs to the complex I subunit 4 family.</text>
</comment>
<evidence type="ECO:0000256" key="13">
    <source>
        <dbReference type="ARBA" id="ARBA00023075"/>
    </source>
</evidence>
<dbReference type="PRINTS" id="PR01437">
    <property type="entry name" value="NUOXDRDTASE4"/>
</dbReference>
<evidence type="ECO:0000256" key="15">
    <source>
        <dbReference type="ARBA" id="ARBA00023136"/>
    </source>
</evidence>
<feature type="transmembrane region" description="Helical" evidence="17">
    <location>
        <begin position="21"/>
        <end position="39"/>
    </location>
</feature>
<dbReference type="GO" id="GO:0042773">
    <property type="term" value="P:ATP synthesis coupled electron transport"/>
    <property type="evidence" value="ECO:0007669"/>
    <property type="project" value="InterPro"/>
</dbReference>
<feature type="transmembrane region" description="Helical" evidence="17">
    <location>
        <begin position="232"/>
        <end position="253"/>
    </location>
</feature>
<evidence type="ECO:0000256" key="3">
    <source>
        <dbReference type="ARBA" id="ARBA00009025"/>
    </source>
</evidence>